<dbReference type="Pfam" id="PF00927">
    <property type="entry name" value="Transglut_C"/>
    <property type="match status" value="1"/>
</dbReference>
<feature type="active site" evidence="8">
    <location>
        <position position="259"/>
    </location>
</feature>
<evidence type="ECO:0000256" key="3">
    <source>
        <dbReference type="ARBA" id="ARBA00022679"/>
    </source>
</evidence>
<dbReference type="InterPro" id="IPR001102">
    <property type="entry name" value="Transglutaminase_N"/>
</dbReference>
<dbReference type="InterPro" id="IPR050779">
    <property type="entry name" value="Transglutaminase"/>
</dbReference>
<comment type="similarity">
    <text evidence="2">Belongs to the transglutaminase superfamily. Transglutaminase family.</text>
</comment>
<dbReference type="InterPro" id="IPR023608">
    <property type="entry name" value="Transglutaminase_animal"/>
</dbReference>
<dbReference type="InterPro" id="IPR036985">
    <property type="entry name" value="Transglutaminase-like_sf"/>
</dbReference>
<proteinExistence type="inferred from homology"/>
<gene>
    <name evidence="10" type="primary">LOC115368340</name>
</gene>
<dbReference type="Gene3D" id="2.60.40.10">
    <property type="entry name" value="Immunoglobulins"/>
    <property type="match status" value="3"/>
</dbReference>
<dbReference type="GO" id="GO:0046872">
    <property type="term" value="F:metal ion binding"/>
    <property type="evidence" value="ECO:0007669"/>
    <property type="project" value="UniProtKB-KW"/>
</dbReference>
<dbReference type="GO" id="GO:0003810">
    <property type="term" value="F:protein-glutamine gamma-glutamyltransferase activity"/>
    <property type="evidence" value="ECO:0007669"/>
    <property type="project" value="UniProtKB-EC"/>
</dbReference>
<dbReference type="PANTHER" id="PTHR11590:SF81">
    <property type="entry name" value="PROTEIN-GLUTAMINE GAMMA-GLUTAMYLTRANSFERASE K-LIKE ISOFORM X4"/>
    <property type="match status" value="1"/>
</dbReference>
<evidence type="ECO:0000256" key="4">
    <source>
        <dbReference type="ARBA" id="ARBA00022723"/>
    </source>
</evidence>
<dbReference type="Ensembl" id="ENSMMDT00005000006.1">
    <property type="protein sequence ID" value="ENSMMDP00005000006.1"/>
    <property type="gene ID" value="ENSMMDG00005000006.1"/>
</dbReference>
<dbReference type="InterPro" id="IPR013808">
    <property type="entry name" value="Transglutaminase_AS"/>
</dbReference>
<dbReference type="InterPro" id="IPR008958">
    <property type="entry name" value="Transglutaminase_C"/>
</dbReference>
<dbReference type="InterPro" id="IPR002931">
    <property type="entry name" value="Transglutaminase-like"/>
</dbReference>
<keyword evidence="3" id="KW-0808">Transferase</keyword>
<dbReference type="InParanoid" id="A0A667WSD4"/>
<reference evidence="10" key="3">
    <citation type="submission" date="2025-09" db="UniProtKB">
        <authorList>
            <consortium name="Ensembl"/>
        </authorList>
    </citation>
    <scope>IDENTIFICATION</scope>
</reference>
<dbReference type="EC" id="2.3.2.13" evidence="7"/>
<keyword evidence="4" id="KW-0479">Metal-binding</keyword>
<keyword evidence="5" id="KW-0106">Calcium</keyword>
<dbReference type="Pfam" id="PF00868">
    <property type="entry name" value="Transglut_N"/>
    <property type="match status" value="1"/>
</dbReference>
<reference evidence="10" key="1">
    <citation type="submission" date="2019-06" db="EMBL/GenBank/DDBJ databases">
        <authorList>
            <consortium name="Wellcome Sanger Institute Data Sharing"/>
        </authorList>
    </citation>
    <scope>NUCLEOTIDE SEQUENCE [LARGE SCALE GENOMIC DNA]</scope>
</reference>
<evidence type="ECO:0000256" key="5">
    <source>
        <dbReference type="ARBA" id="ARBA00022837"/>
    </source>
</evidence>
<dbReference type="FunFam" id="2.60.40.10:FF:000090">
    <property type="entry name" value="Protein-glutamine gamma-glutamyltransferase 2"/>
    <property type="match status" value="1"/>
</dbReference>
<protein>
    <recommendedName>
        <fullName evidence="7">protein-glutamine gamma-glutamyltransferase</fullName>
        <ecNumber evidence="7">2.3.2.13</ecNumber>
    </recommendedName>
</protein>
<keyword evidence="11" id="KW-1185">Reference proteome</keyword>
<evidence type="ECO:0000313" key="11">
    <source>
        <dbReference type="Proteomes" id="UP000472263"/>
    </source>
</evidence>
<dbReference type="FunFam" id="3.90.260.10:FF:000001">
    <property type="entry name" value="Protein-glutamine gamma-glutamyltransferase 2"/>
    <property type="match status" value="1"/>
</dbReference>
<evidence type="ECO:0000256" key="7">
    <source>
        <dbReference type="ARBA" id="ARBA00024222"/>
    </source>
</evidence>
<dbReference type="Pfam" id="PF01841">
    <property type="entry name" value="Transglut_core"/>
    <property type="match status" value="1"/>
</dbReference>
<keyword evidence="6" id="KW-0012">Acyltransferase</keyword>
<dbReference type="Gene3D" id="3.90.260.10">
    <property type="entry name" value="Transglutaminase-like"/>
    <property type="match status" value="1"/>
</dbReference>
<feature type="active site" evidence="8">
    <location>
        <position position="317"/>
    </location>
</feature>
<dbReference type="InterPro" id="IPR038765">
    <property type="entry name" value="Papain-like_cys_pep_sf"/>
</dbReference>
<dbReference type="AlphaFoldDB" id="A0A667WSD4"/>
<dbReference type="SUPFAM" id="SSF54001">
    <property type="entry name" value="Cysteine proteinases"/>
    <property type="match status" value="1"/>
</dbReference>
<evidence type="ECO:0000256" key="8">
    <source>
        <dbReference type="PIRSR" id="PIRSR000459-1"/>
    </source>
</evidence>
<organism evidence="10 11">
    <name type="scientific">Myripristis murdjan</name>
    <name type="common">pinecone soldierfish</name>
    <dbReference type="NCBI Taxonomy" id="586833"/>
    <lineage>
        <taxon>Eukaryota</taxon>
        <taxon>Metazoa</taxon>
        <taxon>Chordata</taxon>
        <taxon>Craniata</taxon>
        <taxon>Vertebrata</taxon>
        <taxon>Euteleostomi</taxon>
        <taxon>Actinopterygii</taxon>
        <taxon>Neopterygii</taxon>
        <taxon>Teleostei</taxon>
        <taxon>Neoteleostei</taxon>
        <taxon>Acanthomorphata</taxon>
        <taxon>Holocentriformes</taxon>
        <taxon>Holocentridae</taxon>
        <taxon>Myripristis</taxon>
    </lineage>
</organism>
<dbReference type="GO" id="GO:0007399">
    <property type="term" value="P:nervous system development"/>
    <property type="evidence" value="ECO:0007669"/>
    <property type="project" value="UniProtKB-ARBA"/>
</dbReference>
<evidence type="ECO:0000256" key="6">
    <source>
        <dbReference type="ARBA" id="ARBA00023315"/>
    </source>
</evidence>
<reference evidence="10" key="2">
    <citation type="submission" date="2025-08" db="UniProtKB">
        <authorList>
            <consortium name="Ensembl"/>
        </authorList>
    </citation>
    <scope>IDENTIFICATION</scope>
</reference>
<evidence type="ECO:0000256" key="2">
    <source>
        <dbReference type="ARBA" id="ARBA00005968"/>
    </source>
</evidence>
<evidence type="ECO:0000313" key="10">
    <source>
        <dbReference type="Ensembl" id="ENSMMDP00005000006.1"/>
    </source>
</evidence>
<comment type="cofactor">
    <cofactor evidence="1">
        <name>Ca(2+)</name>
        <dbReference type="ChEBI" id="CHEBI:29108"/>
    </cofactor>
</comment>
<evidence type="ECO:0000256" key="1">
    <source>
        <dbReference type="ARBA" id="ARBA00001913"/>
    </source>
</evidence>
<feature type="active site" evidence="8">
    <location>
        <position position="342"/>
    </location>
</feature>
<dbReference type="SUPFAM" id="SSF49309">
    <property type="entry name" value="Transglutaminase, two C-terminal domains"/>
    <property type="match status" value="2"/>
</dbReference>
<dbReference type="PROSITE" id="PS00547">
    <property type="entry name" value="TRANSGLUTAMINASES"/>
    <property type="match status" value="1"/>
</dbReference>
<evidence type="ECO:0000259" key="9">
    <source>
        <dbReference type="SMART" id="SM00460"/>
    </source>
</evidence>
<dbReference type="PIRSF" id="PIRSF000459">
    <property type="entry name" value="TGM_EBP42"/>
    <property type="match status" value="1"/>
</dbReference>
<accession>A0A667WSD4</accession>
<dbReference type="PANTHER" id="PTHR11590">
    <property type="entry name" value="PROTEIN-GLUTAMINE GAMMA-GLUTAMYLTRANSFERASE"/>
    <property type="match status" value="1"/>
</dbReference>
<dbReference type="SUPFAM" id="SSF81296">
    <property type="entry name" value="E set domains"/>
    <property type="match status" value="1"/>
</dbReference>
<dbReference type="InterPro" id="IPR036238">
    <property type="entry name" value="Transglutaminase_C_sf"/>
</dbReference>
<dbReference type="InterPro" id="IPR013783">
    <property type="entry name" value="Ig-like_fold"/>
</dbReference>
<dbReference type="InterPro" id="IPR014756">
    <property type="entry name" value="Ig_E-set"/>
</dbReference>
<dbReference type="Proteomes" id="UP000472263">
    <property type="component" value="Chromosome 1"/>
</dbReference>
<name>A0A667WSD4_9TELE</name>
<feature type="domain" description="Transglutaminase-like" evidence="9">
    <location>
        <begin position="251"/>
        <end position="345"/>
    </location>
</feature>
<sequence length="615" mass="69387">LIAPLVDLIDFQSHTNNTDHHTNEISTDQLVVRRGQHFVIILDLLQPFNPDSDELIFTASTGTARFILPVLHPKHTHSSVLQTKRLMLYVKPPADAPIGKYTLSLKAGQKENTLGTLVVLFNPWCPDDWVFLPEEKKRQEYVMNEQGIIYKGSTFYVFGTSWDFGQFEDEVLDICLKILDLNHKHENDPADDVSARCNPIYVSRVISAMINSEDDYGVLMGRWYGDYSDGHCPTSWSSSVDILMNWYENGNQPVKYGQCWVFAAVMCTVMRCLGIPCRVVTNFQSAHDTDQSLTIDVFHGEDGVEPPESSDSVWNFHVWTEGWMRRPDLAEDGSYDGWQVLDPTPQEPSEGLYCCGPASVKAILNGDTHQKYDVPFVFAEVNADCVDWLVNDGSKVKLHCDSHKVGHYISTKCVGSDKRHDITKTYKHLGGIWAQECIALCQLQANPLSLSLSLPPLGSPDLCIPIRIPFSVYRRHMEDCNSIRVSAVVKDKDNPENVYLVENDIVLEHPPLDICFTGKAYLYREASVEILFKNLTDDTLKDCVLTVSGSGLLKQNVVQKLPELQSGHRARVTIYFCPHKIGKKTLLADFDCSLFRDIKGTCTVNVLPYNSYPLR</sequence>
<dbReference type="GeneTree" id="ENSGT01050000244866"/>
<dbReference type="SMART" id="SM00460">
    <property type="entry name" value="TGc"/>
    <property type="match status" value="1"/>
</dbReference>